<dbReference type="EMBL" id="KV878903">
    <property type="protein sequence ID" value="OJJ82032.1"/>
    <property type="molecule type" value="Genomic_DNA"/>
</dbReference>
<dbReference type="RefSeq" id="XP_022398730.1">
    <property type="nucleotide sequence ID" value="XM_022548384.1"/>
</dbReference>
<evidence type="ECO:0000256" key="2">
    <source>
        <dbReference type="SAM" id="MobiDB-lite"/>
    </source>
</evidence>
<feature type="compositionally biased region" description="Acidic residues" evidence="2">
    <location>
        <begin position="107"/>
        <end position="121"/>
    </location>
</feature>
<evidence type="ECO:0000313" key="4">
    <source>
        <dbReference type="Proteomes" id="UP000184300"/>
    </source>
</evidence>
<dbReference type="VEuPathDB" id="FungiDB:ASPGLDRAFT_59589"/>
<feature type="coiled-coil region" evidence="1">
    <location>
        <begin position="267"/>
        <end position="350"/>
    </location>
</feature>
<keyword evidence="4" id="KW-1185">Reference proteome</keyword>
<name>A0A1L9VDY6_ASPGL</name>
<sequence>MSIKRRRRLSNNSRWTEEERNNLWRLRQQNLGINWEEFNDRFFPLRTKAALTKAYSDLKIQRTSSNSNDVSQNNKRKNPAGEAMKPKRRLSAFVVSDEESKSVSLTEESDIGDSDTEDSDAGDIPYDDGLSRQTLYRPPPSNPPNRNSSALSIVKAPRFTAKRTGPSRLPAAKSTNPAIRPVKVQNSSNGGTAAAPSATRTKRTQILPANSKPTHGPGPQPTSTKSTNQPAADAAPDVTDESYTLLSRSFHYAANIFAQYPQVTARAEKAEKENAEKDRLIKELQSSHEAEVSELRDRLVTQNKMLSEQVAVIERFQMRLKASENQASHVQNLERELAGLKRDLYSEAQD</sequence>
<organism evidence="3 4">
    <name type="scientific">Aspergillus glaucus CBS 516.65</name>
    <dbReference type="NCBI Taxonomy" id="1160497"/>
    <lineage>
        <taxon>Eukaryota</taxon>
        <taxon>Fungi</taxon>
        <taxon>Dikarya</taxon>
        <taxon>Ascomycota</taxon>
        <taxon>Pezizomycotina</taxon>
        <taxon>Eurotiomycetes</taxon>
        <taxon>Eurotiomycetidae</taxon>
        <taxon>Eurotiales</taxon>
        <taxon>Aspergillaceae</taxon>
        <taxon>Aspergillus</taxon>
        <taxon>Aspergillus subgen. Aspergillus</taxon>
    </lineage>
</organism>
<feature type="compositionally biased region" description="Polar residues" evidence="2">
    <location>
        <begin position="221"/>
        <end position="230"/>
    </location>
</feature>
<evidence type="ECO:0000313" key="3">
    <source>
        <dbReference type="EMBL" id="OJJ82032.1"/>
    </source>
</evidence>
<feature type="compositionally biased region" description="Polar residues" evidence="2">
    <location>
        <begin position="63"/>
        <end position="73"/>
    </location>
</feature>
<gene>
    <name evidence="3" type="ORF">ASPGLDRAFT_59589</name>
</gene>
<proteinExistence type="predicted"/>
<feature type="region of interest" description="Disordered" evidence="2">
    <location>
        <begin position="63"/>
        <end position="238"/>
    </location>
</feature>
<reference evidence="4" key="1">
    <citation type="journal article" date="2017" name="Genome Biol.">
        <title>Comparative genomics reveals high biological diversity and specific adaptations in the industrially and medically important fungal genus Aspergillus.</title>
        <authorList>
            <person name="de Vries R.P."/>
            <person name="Riley R."/>
            <person name="Wiebenga A."/>
            <person name="Aguilar-Osorio G."/>
            <person name="Amillis S."/>
            <person name="Uchima C.A."/>
            <person name="Anderluh G."/>
            <person name="Asadollahi M."/>
            <person name="Askin M."/>
            <person name="Barry K."/>
            <person name="Battaglia E."/>
            <person name="Bayram O."/>
            <person name="Benocci T."/>
            <person name="Braus-Stromeyer S.A."/>
            <person name="Caldana C."/>
            <person name="Canovas D."/>
            <person name="Cerqueira G.C."/>
            <person name="Chen F."/>
            <person name="Chen W."/>
            <person name="Choi C."/>
            <person name="Clum A."/>
            <person name="Dos Santos R.A."/>
            <person name="Damasio A.R."/>
            <person name="Diallinas G."/>
            <person name="Emri T."/>
            <person name="Fekete E."/>
            <person name="Flipphi M."/>
            <person name="Freyberg S."/>
            <person name="Gallo A."/>
            <person name="Gournas C."/>
            <person name="Habgood R."/>
            <person name="Hainaut M."/>
            <person name="Harispe M.L."/>
            <person name="Henrissat B."/>
            <person name="Hilden K.S."/>
            <person name="Hope R."/>
            <person name="Hossain A."/>
            <person name="Karabika E."/>
            <person name="Karaffa L."/>
            <person name="Karanyi Z."/>
            <person name="Krasevec N."/>
            <person name="Kuo A."/>
            <person name="Kusch H."/>
            <person name="LaButti K."/>
            <person name="Lagendijk E.L."/>
            <person name="Lapidus A."/>
            <person name="Levasseur A."/>
            <person name="Lindquist E."/>
            <person name="Lipzen A."/>
            <person name="Logrieco A.F."/>
            <person name="MacCabe A."/>
            <person name="Maekelae M.R."/>
            <person name="Malavazi I."/>
            <person name="Melin P."/>
            <person name="Meyer V."/>
            <person name="Mielnichuk N."/>
            <person name="Miskei M."/>
            <person name="Molnar A.P."/>
            <person name="Mule G."/>
            <person name="Ngan C.Y."/>
            <person name="Orejas M."/>
            <person name="Orosz E."/>
            <person name="Ouedraogo J.P."/>
            <person name="Overkamp K.M."/>
            <person name="Park H.-S."/>
            <person name="Perrone G."/>
            <person name="Piumi F."/>
            <person name="Punt P.J."/>
            <person name="Ram A.F."/>
            <person name="Ramon A."/>
            <person name="Rauscher S."/>
            <person name="Record E."/>
            <person name="Riano-Pachon D.M."/>
            <person name="Robert V."/>
            <person name="Roehrig J."/>
            <person name="Ruller R."/>
            <person name="Salamov A."/>
            <person name="Salih N.S."/>
            <person name="Samson R.A."/>
            <person name="Sandor E."/>
            <person name="Sanguinetti M."/>
            <person name="Schuetze T."/>
            <person name="Sepcic K."/>
            <person name="Shelest E."/>
            <person name="Sherlock G."/>
            <person name="Sophianopoulou V."/>
            <person name="Squina F.M."/>
            <person name="Sun H."/>
            <person name="Susca A."/>
            <person name="Todd R.B."/>
            <person name="Tsang A."/>
            <person name="Unkles S.E."/>
            <person name="van de Wiele N."/>
            <person name="van Rossen-Uffink D."/>
            <person name="Oliveira J.V."/>
            <person name="Vesth T.C."/>
            <person name="Visser J."/>
            <person name="Yu J.-H."/>
            <person name="Zhou M."/>
            <person name="Andersen M.R."/>
            <person name="Archer D.B."/>
            <person name="Baker S.E."/>
            <person name="Benoit I."/>
            <person name="Brakhage A.A."/>
            <person name="Braus G.H."/>
            <person name="Fischer R."/>
            <person name="Frisvad J.C."/>
            <person name="Goldman G.H."/>
            <person name="Houbraken J."/>
            <person name="Oakley B."/>
            <person name="Pocsi I."/>
            <person name="Scazzocchio C."/>
            <person name="Seiboth B."/>
            <person name="vanKuyk P.A."/>
            <person name="Wortman J."/>
            <person name="Dyer P.S."/>
            <person name="Grigoriev I.V."/>
        </authorList>
    </citation>
    <scope>NUCLEOTIDE SEQUENCE [LARGE SCALE GENOMIC DNA]</scope>
    <source>
        <strain evidence="4">CBS 516.65</strain>
    </source>
</reference>
<dbReference type="Proteomes" id="UP000184300">
    <property type="component" value="Unassembled WGS sequence"/>
</dbReference>
<protein>
    <submittedName>
        <fullName evidence="3">Uncharacterized protein</fullName>
    </submittedName>
</protein>
<accession>A0A1L9VDY6</accession>
<dbReference type="OrthoDB" id="4508198at2759"/>
<dbReference type="AlphaFoldDB" id="A0A1L9VDY6"/>
<keyword evidence="1" id="KW-0175">Coiled coil</keyword>
<evidence type="ECO:0000256" key="1">
    <source>
        <dbReference type="SAM" id="Coils"/>
    </source>
</evidence>
<dbReference type="GeneID" id="34464644"/>